<feature type="domain" description="Methyltransferase FkbM" evidence="1">
    <location>
        <begin position="63"/>
        <end position="232"/>
    </location>
</feature>
<dbReference type="InterPro" id="IPR006342">
    <property type="entry name" value="FkbM_mtfrase"/>
</dbReference>
<keyword evidence="2" id="KW-0808">Transferase</keyword>
<comment type="caution">
    <text evidence="2">The sequence shown here is derived from an EMBL/GenBank/DDBJ whole genome shotgun (WGS) entry which is preliminary data.</text>
</comment>
<dbReference type="PANTHER" id="PTHR34203:SF15">
    <property type="entry name" value="SLL1173 PROTEIN"/>
    <property type="match status" value="1"/>
</dbReference>
<proteinExistence type="predicted"/>
<organism evidence="2 3">
    <name type="scientific">Rhizobium setariae</name>
    <dbReference type="NCBI Taxonomy" id="2801340"/>
    <lineage>
        <taxon>Bacteria</taxon>
        <taxon>Pseudomonadati</taxon>
        <taxon>Pseudomonadota</taxon>
        <taxon>Alphaproteobacteria</taxon>
        <taxon>Hyphomicrobiales</taxon>
        <taxon>Rhizobiaceae</taxon>
        <taxon>Rhizobium/Agrobacterium group</taxon>
        <taxon>Rhizobium</taxon>
    </lineage>
</organism>
<dbReference type="Gene3D" id="3.40.50.150">
    <property type="entry name" value="Vaccinia Virus protein VP39"/>
    <property type="match status" value="1"/>
</dbReference>
<name>A0A936YT68_9HYPH</name>
<dbReference type="CDD" id="cd02440">
    <property type="entry name" value="AdoMet_MTases"/>
    <property type="match status" value="1"/>
</dbReference>
<evidence type="ECO:0000259" key="1">
    <source>
        <dbReference type="Pfam" id="PF05050"/>
    </source>
</evidence>
<dbReference type="InterPro" id="IPR029063">
    <property type="entry name" value="SAM-dependent_MTases_sf"/>
</dbReference>
<dbReference type="SUPFAM" id="SSF53335">
    <property type="entry name" value="S-adenosyl-L-methionine-dependent methyltransferases"/>
    <property type="match status" value="1"/>
</dbReference>
<gene>
    <name evidence="2" type="ORF">JJB09_20490</name>
</gene>
<dbReference type="RefSeq" id="WP_201662710.1">
    <property type="nucleotide sequence ID" value="NZ_JAEQNC010000013.1"/>
</dbReference>
<accession>A0A936YT68</accession>
<dbReference type="Pfam" id="PF05050">
    <property type="entry name" value="Methyltransf_21"/>
    <property type="match status" value="1"/>
</dbReference>
<keyword evidence="3" id="KW-1185">Reference proteome</keyword>
<dbReference type="InterPro" id="IPR052514">
    <property type="entry name" value="SAM-dependent_MTase"/>
</dbReference>
<protein>
    <submittedName>
        <fullName evidence="2">FkbM family methyltransferase</fullName>
    </submittedName>
</protein>
<reference evidence="2" key="1">
    <citation type="submission" date="2021-01" db="EMBL/GenBank/DDBJ databases">
        <title>Rhizobium sp. strain KVB221 16S ribosomal RNA gene Genome sequencing and assembly.</title>
        <authorList>
            <person name="Kang M."/>
        </authorList>
    </citation>
    <scope>NUCLEOTIDE SEQUENCE</scope>
    <source>
        <strain evidence="2">KVB221</strain>
    </source>
</reference>
<dbReference type="GO" id="GO:0008168">
    <property type="term" value="F:methyltransferase activity"/>
    <property type="evidence" value="ECO:0007669"/>
    <property type="project" value="UniProtKB-KW"/>
</dbReference>
<sequence length="295" mass="32794">MEIDFKVKVTNKLGESKEITLKLDDTNANENHILSFLRAGHSYEPDVTKIVQKILEPGDVFIDVGANVGYFTLLASTLVGPEGKVYAFEPDPKNIERITLHCANNGYDNVEIISRPASHCVEDVNFYFNKSSSGGNALWNPGEFFGDPEFNDGYSVMKSTTLSNEFTSLGLDKVKMVKIDTEGAEHAILRGAYDWLKNQSIPFIIAELNTFGLKKLDSSTEQLIDYMYTQGYLAFLLYFDGRSPQFICPGVDIHTAVISNILFTTPAGFSKIWPVVQHNPGVEIDKDTGKMRIAA</sequence>
<dbReference type="PANTHER" id="PTHR34203">
    <property type="entry name" value="METHYLTRANSFERASE, FKBM FAMILY PROTEIN"/>
    <property type="match status" value="1"/>
</dbReference>
<dbReference type="Proteomes" id="UP000633219">
    <property type="component" value="Unassembled WGS sequence"/>
</dbReference>
<dbReference type="NCBIfam" id="TIGR01444">
    <property type="entry name" value="fkbM_fam"/>
    <property type="match status" value="1"/>
</dbReference>
<evidence type="ECO:0000313" key="2">
    <source>
        <dbReference type="EMBL" id="MBL0374396.1"/>
    </source>
</evidence>
<dbReference type="AlphaFoldDB" id="A0A936YT68"/>
<evidence type="ECO:0000313" key="3">
    <source>
        <dbReference type="Proteomes" id="UP000633219"/>
    </source>
</evidence>
<dbReference type="GO" id="GO:0032259">
    <property type="term" value="P:methylation"/>
    <property type="evidence" value="ECO:0007669"/>
    <property type="project" value="UniProtKB-KW"/>
</dbReference>
<dbReference type="EMBL" id="JAEQNC010000013">
    <property type="protein sequence ID" value="MBL0374396.1"/>
    <property type="molecule type" value="Genomic_DNA"/>
</dbReference>
<keyword evidence="2" id="KW-0489">Methyltransferase</keyword>